<evidence type="ECO:0000259" key="3">
    <source>
        <dbReference type="Pfam" id="PF03407"/>
    </source>
</evidence>
<dbReference type="Proteomes" id="UP000007110">
    <property type="component" value="Unassembled WGS sequence"/>
</dbReference>
<dbReference type="KEGG" id="spu:100888900"/>
<accession>A0A7M7N0K6</accession>
<dbReference type="SUPFAM" id="SSF53448">
    <property type="entry name" value="Nucleotide-diphospho-sugar transferases"/>
    <property type="match status" value="1"/>
</dbReference>
<feature type="transmembrane region" description="Helical" evidence="2">
    <location>
        <begin position="12"/>
        <end position="31"/>
    </location>
</feature>
<evidence type="ECO:0000256" key="2">
    <source>
        <dbReference type="SAM" id="Phobius"/>
    </source>
</evidence>
<dbReference type="EnsemblMetazoa" id="XM_030973568">
    <property type="protein sequence ID" value="XP_030829428"/>
    <property type="gene ID" value="LOC100888900"/>
</dbReference>
<evidence type="ECO:0000256" key="1">
    <source>
        <dbReference type="ARBA" id="ARBA00007033"/>
    </source>
</evidence>
<keyword evidence="2" id="KW-0472">Membrane</keyword>
<dbReference type="OMA" id="GAKLIMK"/>
<evidence type="ECO:0000313" key="5">
    <source>
        <dbReference type="Proteomes" id="UP000007110"/>
    </source>
</evidence>
<name>A0A7M7N0K6_STRPU</name>
<dbReference type="RefSeq" id="XP_030829428.1">
    <property type="nucleotide sequence ID" value="XM_030973568.1"/>
</dbReference>
<proteinExistence type="inferred from homology"/>
<protein>
    <recommendedName>
        <fullName evidence="3">Nucleotide-diphospho-sugar transferase domain-containing protein</fullName>
    </recommendedName>
</protein>
<dbReference type="GeneID" id="100888900"/>
<keyword evidence="5" id="KW-1185">Reference proteome</keyword>
<reference evidence="4" key="2">
    <citation type="submission" date="2021-01" db="UniProtKB">
        <authorList>
            <consortium name="EnsemblMetazoa"/>
        </authorList>
    </citation>
    <scope>IDENTIFICATION</scope>
</reference>
<evidence type="ECO:0000313" key="4">
    <source>
        <dbReference type="EnsemblMetazoa" id="XP_030829428"/>
    </source>
</evidence>
<comment type="similarity">
    <text evidence="1">Belongs to the glycosyltransferase 77 family.</text>
</comment>
<dbReference type="AlphaFoldDB" id="A0A7M7N0K6"/>
<feature type="domain" description="Nucleotide-diphospho-sugar transferase" evidence="3">
    <location>
        <begin position="109"/>
        <end position="303"/>
    </location>
</feature>
<keyword evidence="2" id="KW-0812">Transmembrane</keyword>
<dbReference type="PANTHER" id="PTHR47032:SF1">
    <property type="entry name" value="UDP-D-XYLOSE:L-FUCOSE ALPHA-1,3-D-XYLOSYLTRANSFERASE-RELATED"/>
    <property type="match status" value="1"/>
</dbReference>
<dbReference type="OrthoDB" id="1712432at2759"/>
<dbReference type="InterPro" id="IPR029044">
    <property type="entry name" value="Nucleotide-diphossugar_trans"/>
</dbReference>
<dbReference type="PANTHER" id="PTHR47032">
    <property type="entry name" value="UDP-D-XYLOSE:L-FUCOSE ALPHA-1,3-D-XYLOSYLTRANSFERASE-RELATED"/>
    <property type="match status" value="1"/>
</dbReference>
<dbReference type="GO" id="GO:0016757">
    <property type="term" value="F:glycosyltransferase activity"/>
    <property type="evidence" value="ECO:0000318"/>
    <property type="project" value="GO_Central"/>
</dbReference>
<dbReference type="Pfam" id="PF03407">
    <property type="entry name" value="Nucleotid_trans"/>
    <property type="match status" value="1"/>
</dbReference>
<dbReference type="InParanoid" id="A0A7M7N0K6"/>
<dbReference type="InterPro" id="IPR052636">
    <property type="entry name" value="UDP-D-xylose:L-fucose_XylT"/>
</dbReference>
<dbReference type="InterPro" id="IPR005069">
    <property type="entry name" value="Nucl-diP-sugar_transferase"/>
</dbReference>
<dbReference type="GO" id="GO:0005794">
    <property type="term" value="C:Golgi apparatus"/>
    <property type="evidence" value="ECO:0000318"/>
    <property type="project" value="GO_Central"/>
</dbReference>
<organism evidence="4 5">
    <name type="scientific">Strongylocentrotus purpuratus</name>
    <name type="common">Purple sea urchin</name>
    <dbReference type="NCBI Taxonomy" id="7668"/>
    <lineage>
        <taxon>Eukaryota</taxon>
        <taxon>Metazoa</taxon>
        <taxon>Echinodermata</taxon>
        <taxon>Eleutherozoa</taxon>
        <taxon>Echinozoa</taxon>
        <taxon>Echinoidea</taxon>
        <taxon>Euechinoidea</taxon>
        <taxon>Echinacea</taxon>
        <taxon>Camarodonta</taxon>
        <taxon>Echinidea</taxon>
        <taxon>Strongylocentrotidae</taxon>
        <taxon>Strongylocentrotus</taxon>
    </lineage>
</organism>
<reference evidence="5" key="1">
    <citation type="submission" date="2015-02" db="EMBL/GenBank/DDBJ databases">
        <title>Genome sequencing for Strongylocentrotus purpuratus.</title>
        <authorList>
            <person name="Murali S."/>
            <person name="Liu Y."/>
            <person name="Vee V."/>
            <person name="English A."/>
            <person name="Wang M."/>
            <person name="Skinner E."/>
            <person name="Han Y."/>
            <person name="Muzny D.M."/>
            <person name="Worley K.C."/>
            <person name="Gibbs R.A."/>
        </authorList>
    </citation>
    <scope>NUCLEOTIDE SEQUENCE</scope>
</reference>
<keyword evidence="2" id="KW-1133">Transmembrane helix</keyword>
<sequence length="311" mass="36619">MTRRWYRGRRLPSIVISTMMALCYVCVRLYVLQQSHVPDKQPPAKKKPIVSEQTRLTTQPSISPEQFNIRYKLNISNDGPLVLITSNKAFMDFAENWLESVHRLESRLNIFAIAEDMVAYRTFLRYPDVTTVMTQRAVSPQKRLAYLSHDYNVLINKRPVYIYRLLAKGRDVLFSDVDTVWLKDPLPHLDGDYDVVLQVDLRVPKVVYCAGFIFFRATNASRAFVWEWIDRIHKARDNIPDQKILNELLEENFGDLRVKVLDSALFPNGALYFDDKWRRTQTVKPVIVHNNWIEDHDEKVLRFKSHGFWFI</sequence>